<dbReference type="STRING" id="1121420.SAMN02746098_04330"/>
<dbReference type="EMBL" id="FQXJ01000020">
    <property type="protein sequence ID" value="SHI58056.1"/>
    <property type="molecule type" value="Genomic_DNA"/>
</dbReference>
<dbReference type="InterPro" id="IPR017853">
    <property type="entry name" value="GH"/>
</dbReference>
<proteinExistence type="predicted"/>
<name>A0A1M6CAN5_9FIRM</name>
<keyword evidence="1" id="KW-0378">Hydrolase</keyword>
<evidence type="ECO:0000313" key="4">
    <source>
        <dbReference type="EMBL" id="SHI58056.1"/>
    </source>
</evidence>
<dbReference type="SMART" id="SM00257">
    <property type="entry name" value="LysM"/>
    <property type="match status" value="1"/>
</dbReference>
<dbReference type="GO" id="GO:0016798">
    <property type="term" value="F:hydrolase activity, acting on glycosyl bonds"/>
    <property type="evidence" value="ECO:0007669"/>
    <property type="project" value="UniProtKB-KW"/>
</dbReference>
<keyword evidence="5" id="KW-1185">Reference proteome</keyword>
<evidence type="ECO:0000256" key="1">
    <source>
        <dbReference type="ARBA" id="ARBA00023295"/>
    </source>
</evidence>
<dbReference type="GO" id="GO:0005975">
    <property type="term" value="P:carbohydrate metabolic process"/>
    <property type="evidence" value="ECO:0007669"/>
    <property type="project" value="InterPro"/>
</dbReference>
<protein>
    <submittedName>
        <fullName evidence="4">Spore germination protein YaaH</fullName>
    </submittedName>
</protein>
<dbReference type="InterPro" id="IPR029070">
    <property type="entry name" value="Chitinase_insertion_sf"/>
</dbReference>
<evidence type="ECO:0000313" key="5">
    <source>
        <dbReference type="Proteomes" id="UP000183954"/>
    </source>
</evidence>
<dbReference type="Gene3D" id="3.20.20.80">
    <property type="entry name" value="Glycosidases"/>
    <property type="match status" value="1"/>
</dbReference>
<dbReference type="PROSITE" id="PS51910">
    <property type="entry name" value="GH18_2"/>
    <property type="match status" value="1"/>
</dbReference>
<dbReference type="GO" id="GO:0008061">
    <property type="term" value="F:chitin binding"/>
    <property type="evidence" value="ECO:0007669"/>
    <property type="project" value="InterPro"/>
</dbReference>
<evidence type="ECO:0000259" key="2">
    <source>
        <dbReference type="PROSITE" id="PS51782"/>
    </source>
</evidence>
<dbReference type="OrthoDB" id="9769314at2"/>
<dbReference type="Gene3D" id="3.10.50.10">
    <property type="match status" value="1"/>
</dbReference>
<dbReference type="Pfam" id="PF01476">
    <property type="entry name" value="LysM"/>
    <property type="match status" value="1"/>
</dbReference>
<dbReference type="SUPFAM" id="SSF54106">
    <property type="entry name" value="LysM domain"/>
    <property type="match status" value="1"/>
</dbReference>
<dbReference type="InterPro" id="IPR002477">
    <property type="entry name" value="Peptidoglycan-bd-like"/>
</dbReference>
<reference evidence="5" key="1">
    <citation type="submission" date="2016-11" db="EMBL/GenBank/DDBJ databases">
        <authorList>
            <person name="Varghese N."/>
            <person name="Submissions S."/>
        </authorList>
    </citation>
    <scope>NUCLEOTIDE SEQUENCE [LARGE SCALE GENOMIC DNA]</scope>
    <source>
        <strain evidence="5">DSM 15449</strain>
    </source>
</reference>
<dbReference type="SUPFAM" id="SSF47090">
    <property type="entry name" value="PGBD-like"/>
    <property type="match status" value="1"/>
</dbReference>
<feature type="domain" description="GH18" evidence="3">
    <location>
        <begin position="126"/>
        <end position="440"/>
    </location>
</feature>
<dbReference type="InterPro" id="IPR018392">
    <property type="entry name" value="LysM"/>
</dbReference>
<dbReference type="InterPro" id="IPR001223">
    <property type="entry name" value="Glyco_hydro18_cat"/>
</dbReference>
<sequence length="440" mass="48700">MTTLRRGARGNEVSELQRLLLEWGYNPGPIDGVFGAKTEQAVLQFQRDHGLTRDGIVGPFTWRALQSQLPGHQMYTIQAGDTLYKIALRFQISLSSLLAANSGVDPNQLRIGQQIRIPVPGPGPEPVLTRVVSGWLPYWVQSLAFQSVQNHPEIFHSISPFWYVMTSDGDVLSFPGAESSTVLSYARAHGIRVIPLITNSFDSELISIVLNDPVLRQRHVQNIVSKTVQMDYPGIDINYENLFVRDRELFVVFLRELKAALYAMSKLLIVSVHAKTDAAGAWSGAEAHDYVGIGQAADAVRVMGYDFHWQGSDPGPVAPADWVDAVLAYAVSTIPRNKIELGVPVSGYDWPLGQTATSVTYSFAVAKANQYNVPIALDALLGPHYTYMDIAGINHEVWFVDALYFGTLLDLVNKYDIRGICIWHLGAEDPKIYDAIIGKF</sequence>
<dbReference type="InterPro" id="IPR036366">
    <property type="entry name" value="PGBDSf"/>
</dbReference>
<dbReference type="Pfam" id="PF00704">
    <property type="entry name" value="Glyco_hydro_18"/>
    <property type="match status" value="1"/>
</dbReference>
<dbReference type="PANTHER" id="PTHR46066">
    <property type="entry name" value="CHITINASE DOMAIN-CONTAINING PROTEIN 1 FAMILY MEMBER"/>
    <property type="match status" value="1"/>
</dbReference>
<feature type="domain" description="LysM" evidence="2">
    <location>
        <begin position="73"/>
        <end position="117"/>
    </location>
</feature>
<dbReference type="Gene3D" id="1.10.101.10">
    <property type="entry name" value="PGBD-like superfamily/PGBD"/>
    <property type="match status" value="1"/>
</dbReference>
<accession>A0A1M6CAN5</accession>
<keyword evidence="1" id="KW-0326">Glycosidase</keyword>
<gene>
    <name evidence="4" type="ORF">SAMN02746098_04330</name>
</gene>
<dbReference type="PROSITE" id="PS51782">
    <property type="entry name" value="LYSM"/>
    <property type="match status" value="1"/>
</dbReference>
<dbReference type="AlphaFoldDB" id="A0A1M6CAN5"/>
<dbReference type="InterPro" id="IPR036365">
    <property type="entry name" value="PGBD-like_sf"/>
</dbReference>
<dbReference type="PANTHER" id="PTHR46066:SF2">
    <property type="entry name" value="CHITINASE DOMAIN-CONTAINING PROTEIN 1"/>
    <property type="match status" value="1"/>
</dbReference>
<dbReference type="CDD" id="cd00118">
    <property type="entry name" value="LysM"/>
    <property type="match status" value="1"/>
</dbReference>
<dbReference type="Gene3D" id="3.10.350.10">
    <property type="entry name" value="LysM domain"/>
    <property type="match status" value="1"/>
</dbReference>
<dbReference type="InterPro" id="IPR036779">
    <property type="entry name" value="LysM_dom_sf"/>
</dbReference>
<dbReference type="SMART" id="SM00636">
    <property type="entry name" value="Glyco_18"/>
    <property type="match status" value="1"/>
</dbReference>
<dbReference type="Pfam" id="PF01471">
    <property type="entry name" value="PG_binding_1"/>
    <property type="match status" value="1"/>
</dbReference>
<dbReference type="InterPro" id="IPR011583">
    <property type="entry name" value="Chitinase_II/V-like_cat"/>
</dbReference>
<organism evidence="4 5">
    <name type="scientific">Desulfosporosinus lacus DSM 15449</name>
    <dbReference type="NCBI Taxonomy" id="1121420"/>
    <lineage>
        <taxon>Bacteria</taxon>
        <taxon>Bacillati</taxon>
        <taxon>Bacillota</taxon>
        <taxon>Clostridia</taxon>
        <taxon>Eubacteriales</taxon>
        <taxon>Desulfitobacteriaceae</taxon>
        <taxon>Desulfosporosinus</taxon>
    </lineage>
</organism>
<dbReference type="SUPFAM" id="SSF51445">
    <property type="entry name" value="(Trans)glycosidases"/>
    <property type="match status" value="1"/>
</dbReference>
<evidence type="ECO:0000259" key="3">
    <source>
        <dbReference type="PROSITE" id="PS51910"/>
    </source>
</evidence>
<dbReference type="Proteomes" id="UP000183954">
    <property type="component" value="Unassembled WGS sequence"/>
</dbReference>